<dbReference type="PROSITE" id="PS50943">
    <property type="entry name" value="HTH_CROC1"/>
    <property type="match status" value="1"/>
</dbReference>
<protein>
    <recommendedName>
        <fullName evidence="1">HTH cro/C1-type domain-containing protein</fullName>
    </recommendedName>
</protein>
<dbReference type="Gene3D" id="1.10.260.40">
    <property type="entry name" value="lambda repressor-like DNA-binding domains"/>
    <property type="match status" value="1"/>
</dbReference>
<dbReference type="GO" id="GO:0003677">
    <property type="term" value="F:DNA binding"/>
    <property type="evidence" value="ECO:0007669"/>
    <property type="project" value="InterPro"/>
</dbReference>
<sequence length="299" mass="33254">MVVTNEWLELIQAIKDHMEKTGMSQSGVARALGISPAALSQFLKETYPSPHKLFGKIRAFLTVDEAREVAPQKPDFVHTSQSQAVLDIITYCHVANVLGIVYGDAGIGKTEAIREYARNHPEAVVITMSPAFGTTKGVTEKLAKALKVQEGRSIRRMYEEINEKLVESGRVIIVDEAQHLPLKALDHLRSIADESGVGLVLIGNEEVYTRMTGRGEAAFAQLFSRISMRKNVRTELTQPEDMELLFPHLQEEERNFLLRISRSKYGIRGAVNVYVNSAANQNVKLQGLMDMARYMGIGA</sequence>
<dbReference type="AlphaFoldDB" id="A0A1I3M210"/>
<dbReference type="GO" id="GO:0016887">
    <property type="term" value="F:ATP hydrolysis activity"/>
    <property type="evidence" value="ECO:0007669"/>
    <property type="project" value="InterPro"/>
</dbReference>
<organism evidence="2 3">
    <name type="scientific">Brevibacillus centrosporus</name>
    <dbReference type="NCBI Taxonomy" id="54910"/>
    <lineage>
        <taxon>Bacteria</taxon>
        <taxon>Bacillati</taxon>
        <taxon>Bacillota</taxon>
        <taxon>Bacilli</taxon>
        <taxon>Bacillales</taxon>
        <taxon>Paenibacillaceae</taxon>
        <taxon>Brevibacillus</taxon>
    </lineage>
</organism>
<dbReference type="PANTHER" id="PTHR35894">
    <property type="entry name" value="GENERAL SECRETION PATHWAY PROTEIN A-RELATED"/>
    <property type="match status" value="1"/>
</dbReference>
<keyword evidence="3" id="KW-1185">Reference proteome</keyword>
<name>A0A1I3M210_9BACL</name>
<accession>A0A1I3M210</accession>
<dbReference type="PANTHER" id="PTHR35894:SF5">
    <property type="entry name" value="MU-LIKE PROPHAGE FLUMU DNA TRANSPOSITION PROTEIN B"/>
    <property type="match status" value="1"/>
</dbReference>
<dbReference type="InterPro" id="IPR027417">
    <property type="entry name" value="P-loop_NTPase"/>
</dbReference>
<dbReference type="InterPro" id="IPR001387">
    <property type="entry name" value="Cro/C1-type_HTH"/>
</dbReference>
<evidence type="ECO:0000313" key="3">
    <source>
        <dbReference type="Proteomes" id="UP000198915"/>
    </source>
</evidence>
<dbReference type="Pfam" id="PF13401">
    <property type="entry name" value="AAA_22"/>
    <property type="match status" value="1"/>
</dbReference>
<dbReference type="Gene3D" id="3.40.50.300">
    <property type="entry name" value="P-loop containing nucleotide triphosphate hydrolases"/>
    <property type="match status" value="1"/>
</dbReference>
<feature type="domain" description="HTH cro/C1-type" evidence="1">
    <location>
        <begin position="14"/>
        <end position="66"/>
    </location>
</feature>
<dbReference type="InterPro" id="IPR003593">
    <property type="entry name" value="AAA+_ATPase"/>
</dbReference>
<reference evidence="3" key="1">
    <citation type="submission" date="2016-10" db="EMBL/GenBank/DDBJ databases">
        <authorList>
            <person name="Varghese N."/>
            <person name="Submissions S."/>
        </authorList>
    </citation>
    <scope>NUCLEOTIDE SEQUENCE [LARGE SCALE GENOMIC DNA]</scope>
    <source>
        <strain evidence="3">OK042</strain>
    </source>
</reference>
<dbReference type="InterPro" id="IPR052026">
    <property type="entry name" value="ExeA_AAA_ATPase_DNA-bind"/>
</dbReference>
<dbReference type="SUPFAM" id="SSF52540">
    <property type="entry name" value="P-loop containing nucleoside triphosphate hydrolases"/>
    <property type="match status" value="1"/>
</dbReference>
<dbReference type="RefSeq" id="WP_092266362.1">
    <property type="nucleotide sequence ID" value="NZ_FORT01000001.1"/>
</dbReference>
<dbReference type="EMBL" id="FORT01000001">
    <property type="protein sequence ID" value="SFI91049.1"/>
    <property type="molecule type" value="Genomic_DNA"/>
</dbReference>
<dbReference type="CDD" id="cd00093">
    <property type="entry name" value="HTH_XRE"/>
    <property type="match status" value="1"/>
</dbReference>
<dbReference type="SUPFAM" id="SSF47413">
    <property type="entry name" value="lambda repressor-like DNA-binding domains"/>
    <property type="match status" value="1"/>
</dbReference>
<evidence type="ECO:0000313" key="2">
    <source>
        <dbReference type="EMBL" id="SFI91049.1"/>
    </source>
</evidence>
<evidence type="ECO:0000259" key="1">
    <source>
        <dbReference type="PROSITE" id="PS50943"/>
    </source>
</evidence>
<dbReference type="Proteomes" id="UP000198915">
    <property type="component" value="Unassembled WGS sequence"/>
</dbReference>
<dbReference type="SMART" id="SM00382">
    <property type="entry name" value="AAA"/>
    <property type="match status" value="1"/>
</dbReference>
<proteinExistence type="predicted"/>
<dbReference type="STRING" id="1884381.SAMN05518846_101497"/>
<dbReference type="InterPro" id="IPR049945">
    <property type="entry name" value="AAA_22"/>
</dbReference>
<dbReference type="InterPro" id="IPR010982">
    <property type="entry name" value="Lambda_DNA-bd_dom_sf"/>
</dbReference>
<gene>
    <name evidence="2" type="ORF">SAMN05518846_101497</name>
</gene>